<feature type="domain" description="Helicase ATP-binding" evidence="7">
    <location>
        <begin position="68"/>
        <end position="241"/>
    </location>
</feature>
<evidence type="ECO:0000313" key="10">
    <source>
        <dbReference type="EMBL" id="CAI4015571.1"/>
    </source>
</evidence>
<evidence type="ECO:0000313" key="11">
    <source>
        <dbReference type="EMBL" id="CAL4802883.1"/>
    </source>
</evidence>
<reference evidence="10" key="1">
    <citation type="submission" date="2022-10" db="EMBL/GenBank/DDBJ databases">
        <authorList>
            <person name="Chen Y."/>
            <person name="Dougan E. K."/>
            <person name="Chan C."/>
            <person name="Rhodes N."/>
            <person name="Thang M."/>
        </authorList>
    </citation>
    <scope>NUCLEOTIDE SEQUENCE</scope>
</reference>
<dbReference type="OrthoDB" id="300289at2759"/>
<dbReference type="GO" id="GO:0005524">
    <property type="term" value="F:ATP binding"/>
    <property type="evidence" value="ECO:0007669"/>
    <property type="project" value="UniProtKB-KW"/>
</dbReference>
<feature type="short sequence motif" description="Q motif" evidence="5">
    <location>
        <begin position="37"/>
        <end position="65"/>
    </location>
</feature>
<evidence type="ECO:0000259" key="7">
    <source>
        <dbReference type="PROSITE" id="PS51192"/>
    </source>
</evidence>
<keyword evidence="4" id="KW-0067">ATP-binding</keyword>
<gene>
    <name evidence="10" type="ORF">C1SCF055_LOCUS40393</name>
</gene>
<evidence type="ECO:0000256" key="4">
    <source>
        <dbReference type="ARBA" id="ARBA00022840"/>
    </source>
</evidence>
<feature type="compositionally biased region" description="Acidic residues" evidence="6">
    <location>
        <begin position="1"/>
        <end position="18"/>
    </location>
</feature>
<dbReference type="InterPro" id="IPR014001">
    <property type="entry name" value="Helicase_ATP-bd"/>
</dbReference>
<keyword evidence="1" id="KW-0547">Nucleotide-binding</keyword>
<keyword evidence="2" id="KW-0378">Hydrolase</keyword>
<feature type="domain" description="DEAD-box RNA helicase Q" evidence="8">
    <location>
        <begin position="37"/>
        <end position="65"/>
    </location>
</feature>
<dbReference type="FunFam" id="3.40.50.300:FF:000168">
    <property type="entry name" value="DEAD-box ATP-dependent RNA helicase 56-like"/>
    <property type="match status" value="1"/>
</dbReference>
<dbReference type="Gene3D" id="3.40.50.300">
    <property type="entry name" value="P-loop containing nucleotide triphosphate hydrolases"/>
    <property type="match status" value="1"/>
</dbReference>
<evidence type="ECO:0000259" key="8">
    <source>
        <dbReference type="PROSITE" id="PS51195"/>
    </source>
</evidence>
<dbReference type="InterPro" id="IPR011545">
    <property type="entry name" value="DEAD/DEAH_box_helicase_dom"/>
</dbReference>
<feature type="region of interest" description="Disordered" evidence="6">
    <location>
        <begin position="294"/>
        <end position="326"/>
    </location>
</feature>
<dbReference type="InterPro" id="IPR027417">
    <property type="entry name" value="P-loop_NTPase"/>
</dbReference>
<dbReference type="Gene3D" id="1.10.246.120">
    <property type="match status" value="1"/>
</dbReference>
<evidence type="ECO:0000256" key="3">
    <source>
        <dbReference type="ARBA" id="ARBA00022806"/>
    </source>
</evidence>
<dbReference type="GO" id="GO:0016787">
    <property type="term" value="F:hydrolase activity"/>
    <property type="evidence" value="ECO:0007669"/>
    <property type="project" value="UniProtKB-KW"/>
</dbReference>
<dbReference type="Gene3D" id="1.20.1050.80">
    <property type="entry name" value="VPS9 domain"/>
    <property type="match status" value="1"/>
</dbReference>
<keyword evidence="12" id="KW-1185">Reference proteome</keyword>
<sequence>MGAEDQEELPDFDEEDAKNEESKDAEAKKGQAALHASGFKDFLLKPELIRAIVDCGFEHPSEVQHECIPQAILGTDVLCQAKSGMGKTAVFVLACLQQVDSSEKAVRTLVICHTRELAYQIKHEFERFAKYFPEIKPAVVYGGTPMSKDKEMLKDSCPHILIGTPGRVLGLVREKDLKLDKIQQFVLDECDKCLDKVDMRKDVQQIFLETPKKKQVMMFSATMSAETRQLCKKFMQDPHEIRVDEESKLTLHGLLQYYVKLTEKEKNRKLNDLLDALEFNQFIYLNRYVTAMADSEPPGDEPGSSSSCGVNGDAETEEKSAEASLVPRESGYSYAHFVERFKHPSAQAVVNEIRDFVNDFPANLSRLAASRRIQGFLKQLTPKLLQADAFSSEDGEVAGEGLEKFVVLKLYKLLFRHDPADIREDERAEQLLREARSKAKTSPMQEVVAKFTPKQREAFEAAAAELRKVEQYRAPRDKLSCFANAIRLSENLLVERVFTADANGSHWITLLAALILKASPSNLYSNLEFTTSFRSRMTPEERKSLADFASAFVLLCGSSQRLTSLELNDGRDGDKASPALPLWLMDAGVTFNFEDRNAEDLLFGEVEELLDEYHKMISALRDLNGGRLKTFDT</sequence>
<evidence type="ECO:0000259" key="9">
    <source>
        <dbReference type="PROSITE" id="PS51205"/>
    </source>
</evidence>
<evidence type="ECO:0000256" key="1">
    <source>
        <dbReference type="ARBA" id="ARBA00022741"/>
    </source>
</evidence>
<dbReference type="GO" id="GO:0003724">
    <property type="term" value="F:RNA helicase activity"/>
    <property type="evidence" value="ECO:0007669"/>
    <property type="project" value="InterPro"/>
</dbReference>
<dbReference type="Pfam" id="PF00270">
    <property type="entry name" value="DEAD"/>
    <property type="match status" value="1"/>
</dbReference>
<dbReference type="SMART" id="SM00487">
    <property type="entry name" value="DEXDc"/>
    <property type="match status" value="1"/>
</dbReference>
<dbReference type="GO" id="GO:0003676">
    <property type="term" value="F:nucleic acid binding"/>
    <property type="evidence" value="ECO:0007669"/>
    <property type="project" value="InterPro"/>
</dbReference>
<dbReference type="EMBL" id="CAMXCT030006537">
    <property type="protein sequence ID" value="CAL4802883.1"/>
    <property type="molecule type" value="Genomic_DNA"/>
</dbReference>
<comment type="caution">
    <text evidence="10">The sequence shown here is derived from an EMBL/GenBank/DDBJ whole genome shotgun (WGS) entry which is preliminary data.</text>
</comment>
<dbReference type="InterPro" id="IPR037191">
    <property type="entry name" value="VPS9_dom_sf"/>
</dbReference>
<keyword evidence="3" id="KW-0347">Helicase</keyword>
<proteinExistence type="predicted"/>
<reference evidence="11 12" key="2">
    <citation type="submission" date="2024-05" db="EMBL/GenBank/DDBJ databases">
        <authorList>
            <person name="Chen Y."/>
            <person name="Shah S."/>
            <person name="Dougan E. K."/>
            <person name="Thang M."/>
            <person name="Chan C."/>
        </authorList>
    </citation>
    <scope>NUCLEOTIDE SEQUENCE [LARGE SCALE GENOMIC DNA]</scope>
</reference>
<dbReference type="Pfam" id="PF02204">
    <property type="entry name" value="VPS9"/>
    <property type="match status" value="1"/>
</dbReference>
<dbReference type="SMART" id="SM00167">
    <property type="entry name" value="VPS9"/>
    <property type="match status" value="1"/>
</dbReference>
<dbReference type="PROSITE" id="PS51195">
    <property type="entry name" value="Q_MOTIF"/>
    <property type="match status" value="1"/>
</dbReference>
<dbReference type="Proteomes" id="UP001152797">
    <property type="component" value="Unassembled WGS sequence"/>
</dbReference>
<evidence type="ECO:0000256" key="6">
    <source>
        <dbReference type="SAM" id="MobiDB-lite"/>
    </source>
</evidence>
<feature type="domain" description="VPS9" evidence="9">
    <location>
        <begin position="422"/>
        <end position="564"/>
    </location>
</feature>
<dbReference type="AlphaFoldDB" id="A0A9P1DU78"/>
<dbReference type="EMBL" id="CAMXCT010006537">
    <property type="protein sequence ID" value="CAI4015571.1"/>
    <property type="molecule type" value="Genomic_DNA"/>
</dbReference>
<dbReference type="InterPro" id="IPR014014">
    <property type="entry name" value="RNA_helicase_DEAD_Q_motif"/>
</dbReference>
<accession>A0A9P1DU78</accession>
<evidence type="ECO:0000313" key="12">
    <source>
        <dbReference type="Proteomes" id="UP001152797"/>
    </source>
</evidence>
<dbReference type="PROSITE" id="PS51192">
    <property type="entry name" value="HELICASE_ATP_BIND_1"/>
    <property type="match status" value="1"/>
</dbReference>
<dbReference type="SUPFAM" id="SSF109993">
    <property type="entry name" value="VPS9 domain"/>
    <property type="match status" value="1"/>
</dbReference>
<dbReference type="CDD" id="cd17950">
    <property type="entry name" value="DEADc_DDX39"/>
    <property type="match status" value="1"/>
</dbReference>
<dbReference type="EMBL" id="CAMXCT020006537">
    <property type="protein sequence ID" value="CAL1168946.1"/>
    <property type="molecule type" value="Genomic_DNA"/>
</dbReference>
<name>A0A9P1DU78_9DINO</name>
<protein>
    <submittedName>
        <fullName evidence="10">Uncharacterized protein</fullName>
    </submittedName>
</protein>
<dbReference type="SUPFAM" id="SSF52540">
    <property type="entry name" value="P-loop containing nucleoside triphosphate hydrolases"/>
    <property type="match status" value="1"/>
</dbReference>
<evidence type="ECO:0000256" key="2">
    <source>
        <dbReference type="ARBA" id="ARBA00022801"/>
    </source>
</evidence>
<dbReference type="PANTHER" id="PTHR47958">
    <property type="entry name" value="ATP-DEPENDENT RNA HELICASE DBP3"/>
    <property type="match status" value="1"/>
</dbReference>
<feature type="region of interest" description="Disordered" evidence="6">
    <location>
        <begin position="1"/>
        <end position="30"/>
    </location>
</feature>
<dbReference type="InterPro" id="IPR003123">
    <property type="entry name" value="VPS9"/>
</dbReference>
<organism evidence="10">
    <name type="scientific">Cladocopium goreaui</name>
    <dbReference type="NCBI Taxonomy" id="2562237"/>
    <lineage>
        <taxon>Eukaryota</taxon>
        <taxon>Sar</taxon>
        <taxon>Alveolata</taxon>
        <taxon>Dinophyceae</taxon>
        <taxon>Suessiales</taxon>
        <taxon>Symbiodiniaceae</taxon>
        <taxon>Cladocopium</taxon>
    </lineage>
</organism>
<dbReference type="PROSITE" id="PS51205">
    <property type="entry name" value="VPS9"/>
    <property type="match status" value="1"/>
</dbReference>
<feature type="compositionally biased region" description="Basic and acidic residues" evidence="6">
    <location>
        <begin position="19"/>
        <end position="29"/>
    </location>
</feature>
<evidence type="ECO:0000256" key="5">
    <source>
        <dbReference type="PROSITE-ProRule" id="PRU00552"/>
    </source>
</evidence>